<keyword evidence="1 2" id="KW-0963">Cytoplasm</keyword>
<comment type="similarity">
    <text evidence="2">Belongs to the gluconeogenesis factor family.</text>
</comment>
<organism evidence="3 4">
    <name type="scientific">Tatumella morbirosei</name>
    <dbReference type="NCBI Taxonomy" id="642227"/>
    <lineage>
        <taxon>Bacteria</taxon>
        <taxon>Pseudomonadati</taxon>
        <taxon>Pseudomonadota</taxon>
        <taxon>Gammaproteobacteria</taxon>
        <taxon>Enterobacterales</taxon>
        <taxon>Erwiniaceae</taxon>
        <taxon>Tatumella</taxon>
    </lineage>
</organism>
<dbReference type="InterPro" id="IPR002882">
    <property type="entry name" value="CofD"/>
</dbReference>
<comment type="subcellular location">
    <subcellularLocation>
        <location evidence="2">Cytoplasm</location>
    </subcellularLocation>
</comment>
<protein>
    <recommendedName>
        <fullName evidence="2">Putative gluconeogenesis factor</fullName>
    </recommendedName>
</protein>
<proteinExistence type="inferred from homology"/>
<dbReference type="CDD" id="cd07187">
    <property type="entry name" value="YvcK_like"/>
    <property type="match status" value="1"/>
</dbReference>
<dbReference type="InterPro" id="IPR010119">
    <property type="entry name" value="Gluconeogen_factor"/>
</dbReference>
<dbReference type="STRING" id="642227.HA49_09445"/>
<dbReference type="PANTHER" id="PTHR30135:SF3">
    <property type="entry name" value="GLUCONEOGENESIS FACTOR-RELATED"/>
    <property type="match status" value="1"/>
</dbReference>
<accession>A0A095T9B3</accession>
<evidence type="ECO:0000256" key="1">
    <source>
        <dbReference type="ARBA" id="ARBA00022490"/>
    </source>
</evidence>
<dbReference type="GO" id="GO:0043743">
    <property type="term" value="F:LPPG:FO 2-phospho-L-lactate transferase activity"/>
    <property type="evidence" value="ECO:0007669"/>
    <property type="project" value="InterPro"/>
</dbReference>
<evidence type="ECO:0000313" key="4">
    <source>
        <dbReference type="Proteomes" id="UP000029577"/>
    </source>
</evidence>
<name>A0A095T9B3_9GAMM</name>
<dbReference type="EMBL" id="JPKR02000002">
    <property type="protein sequence ID" value="KGD73481.1"/>
    <property type="molecule type" value="Genomic_DNA"/>
</dbReference>
<dbReference type="NCBIfam" id="TIGR01826">
    <property type="entry name" value="CofD_related"/>
    <property type="match status" value="1"/>
</dbReference>
<gene>
    <name evidence="3" type="ORF">HA49_09445</name>
</gene>
<dbReference type="Pfam" id="PF01933">
    <property type="entry name" value="CofD"/>
    <property type="match status" value="1"/>
</dbReference>
<dbReference type="HAMAP" id="MF_00973">
    <property type="entry name" value="Gluconeogen_factor"/>
    <property type="match status" value="1"/>
</dbReference>
<dbReference type="Gene3D" id="3.40.50.10680">
    <property type="entry name" value="CofD-like domains"/>
    <property type="match status" value="1"/>
</dbReference>
<dbReference type="AlphaFoldDB" id="A0A095T9B3"/>
<reference evidence="3" key="1">
    <citation type="submission" date="2014-12" db="EMBL/GenBank/DDBJ databases">
        <title>The draft genome of the Tatumella morbirosei type strain, LMG23360T isolated from pineapple rot.</title>
        <authorList>
            <person name="Smits T.H."/>
            <person name="Palmer M."/>
            <person name="Venter S.N."/>
            <person name="Duffy B."/>
            <person name="Steenkamp E.T."/>
            <person name="Chan W.Y."/>
            <person name="Coutinho T.A."/>
            <person name="Coetzee M.P."/>
            <person name="De Maayer P."/>
        </authorList>
    </citation>
    <scope>NUCLEOTIDE SEQUENCE [LARGE SCALE GENOMIC DNA]</scope>
    <source>
        <strain evidence="3">LMG 23360</strain>
    </source>
</reference>
<dbReference type="PANTHER" id="PTHR30135">
    <property type="entry name" value="UNCHARACTERIZED PROTEIN YVCK-RELATED"/>
    <property type="match status" value="1"/>
</dbReference>
<dbReference type="GO" id="GO:0008360">
    <property type="term" value="P:regulation of cell shape"/>
    <property type="evidence" value="ECO:0007669"/>
    <property type="project" value="UniProtKB-UniRule"/>
</dbReference>
<dbReference type="eggNOG" id="COG0391">
    <property type="taxonomic scope" value="Bacteria"/>
</dbReference>
<dbReference type="Proteomes" id="UP000029577">
    <property type="component" value="Unassembled WGS sequence"/>
</dbReference>
<dbReference type="SUPFAM" id="SSF142338">
    <property type="entry name" value="CofD-like"/>
    <property type="match status" value="1"/>
</dbReference>
<comment type="caution">
    <text evidence="3">The sequence shown here is derived from an EMBL/GenBank/DDBJ whole genome shotgun (WGS) entry which is preliminary data.</text>
</comment>
<dbReference type="RefSeq" id="WP_038019633.1">
    <property type="nucleotide sequence ID" value="NZ_JPKR02000002.1"/>
</dbReference>
<evidence type="ECO:0000313" key="3">
    <source>
        <dbReference type="EMBL" id="KGD73481.1"/>
    </source>
</evidence>
<dbReference type="GO" id="GO:0005737">
    <property type="term" value="C:cytoplasm"/>
    <property type="evidence" value="ECO:0007669"/>
    <property type="project" value="UniProtKB-SubCell"/>
</dbReference>
<dbReference type="InterPro" id="IPR038136">
    <property type="entry name" value="CofD-like_dom_sf"/>
</dbReference>
<dbReference type="OrthoDB" id="9783842at2"/>
<comment type="function">
    <text evidence="2">Required for morphogenesis under gluconeogenic growth conditions.</text>
</comment>
<evidence type="ECO:0000256" key="2">
    <source>
        <dbReference type="HAMAP-Rule" id="MF_00973"/>
    </source>
</evidence>
<sequence>MNRTLADLDRVVAIGGGHGLGRVMSSLSALGSRLTGIVTTTDNGGSTGRIRRSEGGIAWGDMRNCLNQLITEPGIASAMFEYRFSGQGELAGHNLGNLMLKALDNLSVRPLEAINLIRNVLKVDAFLIPMSEQPVDLVATDPQGHAVYGETAIDAMSEIPATLELFPDVSPTREALQAVAEADLILIGPGSFYTSLMPVLLMEQMATALRRTPAKMIFIGNLGKEKSPAGSLTVSDKLQYIEQVIGRRVIDAIVVSPAADISHLEGRHVIQHPLEAGDIKYRHDRHLLHIALEQAVQSLG</sequence>
<keyword evidence="4" id="KW-1185">Reference proteome</keyword>